<evidence type="ECO:0000313" key="3">
    <source>
        <dbReference type="Proteomes" id="UP000188354"/>
    </source>
</evidence>
<name>A0A1J7H107_LUPAN</name>
<dbReference type="EMBL" id="CM007372">
    <property type="protein sequence ID" value="OIW00194.1"/>
    <property type="molecule type" value="Genomic_DNA"/>
</dbReference>
<reference evidence="2 3" key="1">
    <citation type="journal article" date="2017" name="Plant Biotechnol. J.">
        <title>A comprehensive draft genome sequence for lupin (Lupinus angustifolius), an emerging health food: insights into plant-microbe interactions and legume evolution.</title>
        <authorList>
            <person name="Hane J.K."/>
            <person name="Ming Y."/>
            <person name="Kamphuis L.G."/>
            <person name="Nelson M.N."/>
            <person name="Garg G."/>
            <person name="Atkins C.A."/>
            <person name="Bayer P.E."/>
            <person name="Bravo A."/>
            <person name="Bringans S."/>
            <person name="Cannon S."/>
            <person name="Edwards D."/>
            <person name="Foley R."/>
            <person name="Gao L.L."/>
            <person name="Harrison M.J."/>
            <person name="Huang W."/>
            <person name="Hurgobin B."/>
            <person name="Li S."/>
            <person name="Liu C.W."/>
            <person name="McGrath A."/>
            <person name="Morahan G."/>
            <person name="Murray J."/>
            <person name="Weller J."/>
            <person name="Jian J."/>
            <person name="Singh K.B."/>
        </authorList>
    </citation>
    <scope>NUCLEOTIDE SEQUENCE [LARGE SCALE GENOMIC DNA]</scope>
    <source>
        <strain evidence="3">cv. Tanjil</strain>
        <tissue evidence="2">Whole plant</tissue>
    </source>
</reference>
<protein>
    <submittedName>
        <fullName evidence="2">Uncharacterized protein</fullName>
    </submittedName>
</protein>
<dbReference type="KEGG" id="lang:109361928"/>
<accession>A0A1J7H107</accession>
<feature type="region of interest" description="Disordered" evidence="1">
    <location>
        <begin position="42"/>
        <end position="83"/>
    </location>
</feature>
<evidence type="ECO:0000256" key="1">
    <source>
        <dbReference type="SAM" id="MobiDB-lite"/>
    </source>
</evidence>
<gene>
    <name evidence="2" type="ORF">TanjilG_29184</name>
</gene>
<organism evidence="2 3">
    <name type="scientific">Lupinus angustifolius</name>
    <name type="common">Narrow-leaved blue lupine</name>
    <dbReference type="NCBI Taxonomy" id="3871"/>
    <lineage>
        <taxon>Eukaryota</taxon>
        <taxon>Viridiplantae</taxon>
        <taxon>Streptophyta</taxon>
        <taxon>Embryophyta</taxon>
        <taxon>Tracheophyta</taxon>
        <taxon>Spermatophyta</taxon>
        <taxon>Magnoliopsida</taxon>
        <taxon>eudicotyledons</taxon>
        <taxon>Gunneridae</taxon>
        <taxon>Pentapetalae</taxon>
        <taxon>rosids</taxon>
        <taxon>fabids</taxon>
        <taxon>Fabales</taxon>
        <taxon>Fabaceae</taxon>
        <taxon>Papilionoideae</taxon>
        <taxon>50 kb inversion clade</taxon>
        <taxon>genistoids sensu lato</taxon>
        <taxon>core genistoids</taxon>
        <taxon>Genisteae</taxon>
        <taxon>Lupinus</taxon>
    </lineage>
</organism>
<sequence length="83" mass="8800">MAGGAAGGFLTRAFDSMLKECSVKKYPELQKAIQNYTEITKEAGQRKQAVSSEENQAAPSAESASTNETQDGAATTTDVEHLC</sequence>
<proteinExistence type="predicted"/>
<dbReference type="OrthoDB" id="430364at2759"/>
<dbReference type="AlphaFoldDB" id="A0A1J7H107"/>
<evidence type="ECO:0000313" key="2">
    <source>
        <dbReference type="EMBL" id="OIW00194.1"/>
    </source>
</evidence>
<keyword evidence="3" id="KW-1185">Reference proteome</keyword>
<dbReference type="Proteomes" id="UP000188354">
    <property type="component" value="Chromosome LG12"/>
</dbReference>
<dbReference type="Gramene" id="OIW00194">
    <property type="protein sequence ID" value="OIW00194"/>
    <property type="gene ID" value="TanjilG_29184"/>
</dbReference>
<feature type="compositionally biased region" description="Polar residues" evidence="1">
    <location>
        <begin position="48"/>
        <end position="77"/>
    </location>
</feature>